<evidence type="ECO:0000313" key="3">
    <source>
        <dbReference type="Proteomes" id="UP000712600"/>
    </source>
</evidence>
<proteinExistence type="predicted"/>
<feature type="region of interest" description="Disordered" evidence="1">
    <location>
        <begin position="216"/>
        <end position="243"/>
    </location>
</feature>
<name>A0A8S9RTM3_BRACR</name>
<sequence>MGKFVKLHSSTERCTRLDVARVLLEVNLHEPLVELVTFTDREGTLVEVGVSFQWFPTCCNVCSKWGHKGTEWIAIHGQNDSPVGALLAELEALPVSDLQNDVGSVEAVTGAAISVFEKDPSEITTPTAAGTKVVMQENEEWQGVSHRSQPSLDVLEVAKVSFDVNSFSQEPAAVTVSPSRFQVLEDLVEDEEDDSIEEGEMVEVVEVAEVCANEGKNGSQDAVFSTRSSVKSGRGGKLARKPIRTTKELKLQTMYGHSKSSSFRKA</sequence>
<evidence type="ECO:0000313" key="2">
    <source>
        <dbReference type="EMBL" id="KAF3583843.1"/>
    </source>
</evidence>
<reference evidence="2" key="1">
    <citation type="submission" date="2019-12" db="EMBL/GenBank/DDBJ databases">
        <title>Genome sequencing and annotation of Brassica cretica.</title>
        <authorList>
            <person name="Studholme D.J."/>
            <person name="Sarris P."/>
        </authorList>
    </citation>
    <scope>NUCLEOTIDE SEQUENCE</scope>
    <source>
        <strain evidence="2">PFS-109/04</strain>
        <tissue evidence="2">Leaf</tissue>
    </source>
</reference>
<dbReference type="EMBL" id="QGKX02000088">
    <property type="protein sequence ID" value="KAF3583843.1"/>
    <property type="molecule type" value="Genomic_DNA"/>
</dbReference>
<organism evidence="2 3">
    <name type="scientific">Brassica cretica</name>
    <name type="common">Mustard</name>
    <dbReference type="NCBI Taxonomy" id="69181"/>
    <lineage>
        <taxon>Eukaryota</taxon>
        <taxon>Viridiplantae</taxon>
        <taxon>Streptophyta</taxon>
        <taxon>Embryophyta</taxon>
        <taxon>Tracheophyta</taxon>
        <taxon>Spermatophyta</taxon>
        <taxon>Magnoliopsida</taxon>
        <taxon>eudicotyledons</taxon>
        <taxon>Gunneridae</taxon>
        <taxon>Pentapetalae</taxon>
        <taxon>rosids</taxon>
        <taxon>malvids</taxon>
        <taxon>Brassicales</taxon>
        <taxon>Brassicaceae</taxon>
        <taxon>Brassiceae</taxon>
        <taxon>Brassica</taxon>
    </lineage>
</organism>
<dbReference type="AlphaFoldDB" id="A0A8S9RTM3"/>
<protein>
    <recommendedName>
        <fullName evidence="4">DUF4283 domain-containing protein</fullName>
    </recommendedName>
</protein>
<evidence type="ECO:0000256" key="1">
    <source>
        <dbReference type="SAM" id="MobiDB-lite"/>
    </source>
</evidence>
<comment type="caution">
    <text evidence="2">The sequence shown here is derived from an EMBL/GenBank/DDBJ whole genome shotgun (WGS) entry which is preliminary data.</text>
</comment>
<evidence type="ECO:0008006" key="4">
    <source>
        <dbReference type="Google" id="ProtNLM"/>
    </source>
</evidence>
<dbReference type="Proteomes" id="UP000712600">
    <property type="component" value="Unassembled WGS sequence"/>
</dbReference>
<feature type="compositionally biased region" description="Polar residues" evidence="1">
    <location>
        <begin position="216"/>
        <end position="231"/>
    </location>
</feature>
<gene>
    <name evidence="2" type="ORF">F2Q69_00029027</name>
</gene>
<dbReference type="PANTHER" id="PTHR31286:SF148">
    <property type="entry name" value="DUF4283 DOMAIN-CONTAINING PROTEIN"/>
    <property type="match status" value="1"/>
</dbReference>
<dbReference type="PANTHER" id="PTHR31286">
    <property type="entry name" value="GLYCINE-RICH CELL WALL STRUCTURAL PROTEIN 1.8-LIKE"/>
    <property type="match status" value="1"/>
</dbReference>
<accession>A0A8S9RTM3</accession>
<dbReference type="InterPro" id="IPR040256">
    <property type="entry name" value="At4g02000-like"/>
</dbReference>